<reference evidence="2" key="1">
    <citation type="submission" date="2024-03" db="EMBL/GenBank/DDBJ databases">
        <title>Complete genome sequence of Sulfurisphaera javensis strain KD-1.</title>
        <authorList>
            <person name="Sakai H."/>
            <person name="Nur N."/>
            <person name="Suwanto A."/>
            <person name="Kurosawa N."/>
        </authorList>
    </citation>
    <scope>NUCLEOTIDE SEQUENCE</scope>
    <source>
        <strain evidence="2">KD-1</strain>
    </source>
</reference>
<dbReference type="EMBL" id="AP031322">
    <property type="protein sequence ID" value="BFH73679.1"/>
    <property type="molecule type" value="Genomic_DNA"/>
</dbReference>
<dbReference type="Gene3D" id="3.90.550.10">
    <property type="entry name" value="Spore Coat Polysaccharide Biosynthesis Protein SpsA, Chain A"/>
    <property type="match status" value="1"/>
</dbReference>
<dbReference type="Pfam" id="PF12804">
    <property type="entry name" value="NTP_transf_3"/>
    <property type="match status" value="1"/>
</dbReference>
<evidence type="ECO:0000313" key="2">
    <source>
        <dbReference type="EMBL" id="BFH73679.1"/>
    </source>
</evidence>
<dbReference type="KEGG" id="sjv:SJAV_16230"/>
<proteinExistence type="predicted"/>
<feature type="domain" description="MobA-like NTP transferase" evidence="1">
    <location>
        <begin position="9"/>
        <end position="110"/>
    </location>
</feature>
<sequence length="174" mass="20281">MKSLSGLKAIIMAGGKGTRLSPFKPLLDLCGYPMYYWVYRNLLNFTNEIYLAITPYSPLIFSEFRKVITEGKGYEYDVIEAIKKVGFPVIIVPSDTPFIPEEAMYKLFNCEKPICSLLTKSGYVGISLWKEFKFNEYENVYFEKEIINVNTLSDYLNVKNLCKSMEYNKWLKEY</sequence>
<dbReference type="InterPro" id="IPR025877">
    <property type="entry name" value="MobA-like_NTP_Trfase"/>
</dbReference>
<organism evidence="2">
    <name type="scientific">Sulfurisphaera javensis</name>
    <dbReference type="NCBI Taxonomy" id="2049879"/>
    <lineage>
        <taxon>Archaea</taxon>
        <taxon>Thermoproteota</taxon>
        <taxon>Thermoprotei</taxon>
        <taxon>Sulfolobales</taxon>
        <taxon>Sulfolobaceae</taxon>
        <taxon>Sulfurisphaera</taxon>
    </lineage>
</organism>
<keyword evidence="2" id="KW-0808">Transferase</keyword>
<accession>A0AAT9GRY7</accession>
<dbReference type="RefSeq" id="WP_369609255.1">
    <property type="nucleotide sequence ID" value="NZ_AP031322.1"/>
</dbReference>
<protein>
    <submittedName>
        <fullName evidence="2">NTP transferase domain-containing protein</fullName>
    </submittedName>
</protein>
<name>A0AAT9GRY7_9CREN</name>
<dbReference type="SUPFAM" id="SSF53448">
    <property type="entry name" value="Nucleotide-diphospho-sugar transferases"/>
    <property type="match status" value="1"/>
</dbReference>
<dbReference type="GeneID" id="92354579"/>
<dbReference type="InterPro" id="IPR029044">
    <property type="entry name" value="Nucleotide-diphossugar_trans"/>
</dbReference>
<dbReference type="AlphaFoldDB" id="A0AAT9GRY7"/>
<gene>
    <name evidence="2" type="ORF">SJAV_16230</name>
</gene>
<dbReference type="GO" id="GO:0016779">
    <property type="term" value="F:nucleotidyltransferase activity"/>
    <property type="evidence" value="ECO:0007669"/>
    <property type="project" value="UniProtKB-ARBA"/>
</dbReference>
<evidence type="ECO:0000259" key="1">
    <source>
        <dbReference type="Pfam" id="PF12804"/>
    </source>
</evidence>